<dbReference type="PANTHER" id="PTHR43187">
    <property type="entry name" value="GLUTAMINE AMIDOTRANSFERASE DUG3-RELATED"/>
    <property type="match status" value="1"/>
</dbReference>
<evidence type="ECO:0000256" key="1">
    <source>
        <dbReference type="ARBA" id="ARBA00022962"/>
    </source>
</evidence>
<comment type="function">
    <text evidence="2">Catalyzes the hydrolysis of the gamma-glutamyl amide bond of hercynyl-gamma-L-glutamyl-L-cysteine sulfoxide to produce hercynylcysteine sulfoxide, a step in the biosynthesis pathway of ergothioneine.</text>
</comment>
<evidence type="ECO:0000313" key="3">
    <source>
        <dbReference type="EMBL" id="KWX00320.1"/>
    </source>
</evidence>
<accession>A0A132MRG5</accession>
<dbReference type="EMBL" id="JYIK01000176">
    <property type="protein sequence ID" value="KWX10899.1"/>
    <property type="molecule type" value="Genomic_DNA"/>
</dbReference>
<dbReference type="HAMAP" id="MF_02036">
    <property type="entry name" value="EgtC"/>
    <property type="match status" value="1"/>
</dbReference>
<sequence>MCRHLAYVGPPVRLAALLYEPPHALLRQCWAPRRQHDGGTVNADGFGVGWYADAEPIPARYRRAVPMWADPSFADVARVTRTRALLAAIRNGTVGMALDEAAVAPYRDRCWLFSHNGVVDGWPDSVCKLAGTLPAGALLDQEARCDSAFVWLLVRERLRAGAPAGDALAETVRAVAAHTSARLNLLVTDGALIAATTWGHTLAYRWEPGALVVASEPHDDSPGWTDVPDCALLVGTTDGVLITPLEDM</sequence>
<dbReference type="InterPro" id="IPR017808">
    <property type="entry name" value="EgtC"/>
</dbReference>
<dbReference type="InterPro" id="IPR029055">
    <property type="entry name" value="Ntn_hydrolases_N"/>
</dbReference>
<evidence type="ECO:0000313" key="6">
    <source>
        <dbReference type="Proteomes" id="UP000070659"/>
    </source>
</evidence>
<dbReference type="GO" id="GO:0016811">
    <property type="term" value="F:hydrolase activity, acting on carbon-nitrogen (but not peptide) bonds, in linear amides"/>
    <property type="evidence" value="ECO:0007669"/>
    <property type="project" value="UniProtKB-UniRule"/>
</dbReference>
<evidence type="ECO:0000313" key="5">
    <source>
        <dbReference type="Proteomes" id="UP000070598"/>
    </source>
</evidence>
<dbReference type="Gene3D" id="3.60.20.10">
    <property type="entry name" value="Glutamine Phosphoribosylpyrophosphate, subunit 1, domain 1"/>
    <property type="match status" value="1"/>
</dbReference>
<evidence type="ECO:0000256" key="2">
    <source>
        <dbReference type="HAMAP-Rule" id="MF_02036"/>
    </source>
</evidence>
<dbReference type="UniPathway" id="UPA01014"/>
<proteinExistence type="inferred from homology"/>
<dbReference type="Proteomes" id="UP000070598">
    <property type="component" value="Unassembled WGS sequence"/>
</dbReference>
<dbReference type="SUPFAM" id="SSF56235">
    <property type="entry name" value="N-terminal nucleophile aminohydrolases (Ntn hydrolases)"/>
    <property type="match status" value="1"/>
</dbReference>
<dbReference type="InterPro" id="IPR052373">
    <property type="entry name" value="Gamma-glu_amide_hydrolase"/>
</dbReference>
<dbReference type="Pfam" id="PF13230">
    <property type="entry name" value="GATase_4"/>
    <property type="match status" value="1"/>
</dbReference>
<dbReference type="CDD" id="cd01908">
    <property type="entry name" value="YafJ"/>
    <property type="match status" value="1"/>
</dbReference>
<dbReference type="RefSeq" id="WP_067070846.1">
    <property type="nucleotide sequence ID" value="NZ_JYIJ01000018.1"/>
</dbReference>
<dbReference type="PATRIC" id="fig|1469144.8.peg.2219"/>
<dbReference type="EC" id="3.5.1.118" evidence="2"/>
<organism evidence="3 6">
    <name type="scientific">Carbonactinospora thermoautotrophica</name>
    <dbReference type="NCBI Taxonomy" id="1469144"/>
    <lineage>
        <taxon>Bacteria</taxon>
        <taxon>Bacillati</taxon>
        <taxon>Actinomycetota</taxon>
        <taxon>Actinomycetes</taxon>
        <taxon>Kitasatosporales</taxon>
        <taxon>Carbonactinosporaceae</taxon>
        <taxon>Carbonactinospora</taxon>
    </lineage>
</organism>
<gene>
    <name evidence="2" type="primary">egtC</name>
    <name evidence="3" type="ORF">TH66_15940</name>
    <name evidence="4" type="ORF">TR74_00890</name>
</gene>
<keyword evidence="2" id="KW-0378">Hydrolase</keyword>
<comment type="catalytic activity">
    <reaction evidence="2">
        <text>gamma-L-glutamyl-hercynylcysteine S-oxide + H2O = S-(hercyn-2-yl)-L-cysteine S-oxide + L-glutamate</text>
        <dbReference type="Rhea" id="RHEA:42684"/>
        <dbReference type="ChEBI" id="CHEBI:15377"/>
        <dbReference type="ChEBI" id="CHEBI:29985"/>
        <dbReference type="ChEBI" id="CHEBI:82703"/>
        <dbReference type="ChEBI" id="CHEBI:82706"/>
        <dbReference type="EC" id="3.5.1.118"/>
    </reaction>
</comment>
<dbReference type="GO" id="GO:0052699">
    <property type="term" value="P:ergothioneine biosynthetic process"/>
    <property type="evidence" value="ECO:0007669"/>
    <property type="project" value="UniProtKB-UniRule"/>
</dbReference>
<reference evidence="5" key="1">
    <citation type="submission" date="2015-02" db="EMBL/GenBank/DDBJ databases">
        <title>Physiological reanalysis, assessment of diazotrophy, and genome sequences of multiple isolates of Streptomyces thermoautotrophicus.</title>
        <authorList>
            <person name="MacKellar D.C."/>
            <person name="Lieber L."/>
            <person name="Norman J."/>
            <person name="Bolger A."/>
            <person name="Tobin C."/>
            <person name="Murray J.W."/>
            <person name="Friesen M."/>
            <person name="Prell J."/>
        </authorList>
    </citation>
    <scope>NUCLEOTIDE SEQUENCE [LARGE SCALE GENOMIC DNA]</scope>
    <source>
        <strain evidence="5">UBT1</strain>
    </source>
</reference>
<dbReference type="InterPro" id="IPR032889">
    <property type="entry name" value="EgtC_Actinobacteria"/>
</dbReference>
<dbReference type="Proteomes" id="UP000070659">
    <property type="component" value="Unassembled WGS sequence"/>
</dbReference>
<reference evidence="3 6" key="2">
    <citation type="submission" date="2015-02" db="EMBL/GenBank/DDBJ databases">
        <title>Physiological reanalysis, assessment of diazotrophy, and genome sequences of multiple isolates of Streptomyces thermoautotrophicus.</title>
        <authorList>
            <person name="MacKellar D.C."/>
            <person name="Lieber L."/>
            <person name="Norman J."/>
            <person name="Bolger A."/>
            <person name="Tobin C."/>
            <person name="Murray J.W."/>
            <person name="Prell J."/>
        </authorList>
    </citation>
    <scope>NUCLEOTIDE SEQUENCE [LARGE SCALE GENOMIC DNA]</scope>
    <source>
        <strain evidence="3 6">UBT1</strain>
    </source>
</reference>
<name>A0A132MRG5_9ACTN</name>
<comment type="caution">
    <text evidence="3">The sequence shown here is derived from an EMBL/GenBank/DDBJ whole genome shotgun (WGS) entry which is preliminary data.</text>
</comment>
<dbReference type="PANTHER" id="PTHR43187:SF2">
    <property type="entry name" value="GAMMA-GLUTAMYL-HERCYNYLCYSTEINE SULFOXIDE HYDROLASE"/>
    <property type="match status" value="1"/>
</dbReference>
<dbReference type="InterPro" id="IPR026869">
    <property type="entry name" value="EgtC-like"/>
</dbReference>
<dbReference type="NCBIfam" id="TIGR03442">
    <property type="entry name" value="ergothioneine biosynthesis protein EgtC"/>
    <property type="match status" value="1"/>
</dbReference>
<protein>
    <recommendedName>
        <fullName evidence="2">Gamma-glutamyl-hercynylcysteine sulfoxide hydrolase</fullName>
        <ecNumber evidence="2">3.5.1.118</ecNumber>
    </recommendedName>
    <alternativeName>
        <fullName evidence="2">Gamma-glutamyl hercynylcysteine S-oxide hydrolase</fullName>
    </alternativeName>
</protein>
<dbReference type="AlphaFoldDB" id="A0A132MRG5"/>
<dbReference type="EMBL" id="JYIJ01000018">
    <property type="protein sequence ID" value="KWX00320.1"/>
    <property type="molecule type" value="Genomic_DNA"/>
</dbReference>
<comment type="pathway">
    <text evidence="2">Amino-acid biosynthesis; ergothioneine biosynthesis.</text>
</comment>
<evidence type="ECO:0000313" key="4">
    <source>
        <dbReference type="EMBL" id="KWX10899.1"/>
    </source>
</evidence>
<keyword evidence="1 2" id="KW-0315">Glutamine amidotransferase</keyword>